<evidence type="ECO:0000256" key="2">
    <source>
        <dbReference type="ARBA" id="ARBA00023015"/>
    </source>
</evidence>
<protein>
    <submittedName>
        <fullName evidence="6">Transcriptional regulator</fullName>
    </submittedName>
</protein>
<organism evidence="6 7">
    <name type="scientific">Kluyvera intermedia</name>
    <name type="common">Enterobacter intermedius</name>
    <dbReference type="NCBI Taxonomy" id="61648"/>
    <lineage>
        <taxon>Bacteria</taxon>
        <taxon>Pseudomonadati</taxon>
        <taxon>Pseudomonadota</taxon>
        <taxon>Gammaproteobacteria</taxon>
        <taxon>Enterobacterales</taxon>
        <taxon>Enterobacteriaceae</taxon>
        <taxon>Kluyvera</taxon>
    </lineage>
</organism>
<name>A0ABX3UFJ6_KLUIN</name>
<evidence type="ECO:0000313" key="7">
    <source>
        <dbReference type="Proteomes" id="UP000192521"/>
    </source>
</evidence>
<dbReference type="Proteomes" id="UP000192521">
    <property type="component" value="Unassembled WGS sequence"/>
</dbReference>
<dbReference type="RefSeq" id="WP_085006253.1">
    <property type="nucleotide sequence ID" value="NZ_MWPR01000014.1"/>
</dbReference>
<evidence type="ECO:0000256" key="1">
    <source>
        <dbReference type="ARBA" id="ARBA00006157"/>
    </source>
</evidence>
<proteinExistence type="inferred from homology"/>
<dbReference type="EMBL" id="MWPR01000014">
    <property type="protein sequence ID" value="ORJ50255.1"/>
    <property type="molecule type" value="Genomic_DNA"/>
</dbReference>
<evidence type="ECO:0000259" key="5">
    <source>
        <dbReference type="Pfam" id="PF13693"/>
    </source>
</evidence>
<reference evidence="6 7" key="1">
    <citation type="submission" date="2017-02" db="EMBL/GenBank/DDBJ databases">
        <title>Draft genome sequence of a Kluyvera intermedia isolate from a patient with a pancreatic abscess.</title>
        <authorList>
            <person name="Thele R."/>
        </authorList>
    </citation>
    <scope>NUCLEOTIDE SEQUENCE [LARGE SCALE GENOMIC DNA]</scope>
    <source>
        <strain evidence="6 7">FOSA7093</strain>
    </source>
</reference>
<keyword evidence="4" id="KW-0804">Transcription</keyword>
<feature type="domain" description="Ner winged helix-turn-helix DNA-binding" evidence="5">
    <location>
        <begin position="5"/>
        <end position="74"/>
    </location>
</feature>
<dbReference type="Pfam" id="PF13693">
    <property type="entry name" value="HTH_35"/>
    <property type="match status" value="1"/>
</dbReference>
<sequence>MNTRNWHIADILAGLKKRGTSLAALSRSAGLSSSTLANALNRPWPKGEAIIAQALNVPPETIWPDRYFDEDGKRRIRLMRKGNLG</sequence>
<dbReference type="Gene3D" id="1.10.260.40">
    <property type="entry name" value="lambda repressor-like DNA-binding domains"/>
    <property type="match status" value="1"/>
</dbReference>
<dbReference type="InterPro" id="IPR038722">
    <property type="entry name" value="Ner_HTH_dom"/>
</dbReference>
<keyword evidence="3" id="KW-0238">DNA-binding</keyword>
<accession>A0ABX3UFJ6</accession>
<evidence type="ECO:0000256" key="4">
    <source>
        <dbReference type="ARBA" id="ARBA00023163"/>
    </source>
</evidence>
<evidence type="ECO:0000256" key="3">
    <source>
        <dbReference type="ARBA" id="ARBA00023125"/>
    </source>
</evidence>
<keyword evidence="7" id="KW-1185">Reference proteome</keyword>
<dbReference type="SUPFAM" id="SSF47413">
    <property type="entry name" value="lambda repressor-like DNA-binding domains"/>
    <property type="match status" value="1"/>
</dbReference>
<evidence type="ECO:0000313" key="6">
    <source>
        <dbReference type="EMBL" id="ORJ50255.1"/>
    </source>
</evidence>
<comment type="caution">
    <text evidence="6">The sequence shown here is derived from an EMBL/GenBank/DDBJ whole genome shotgun (WGS) entry which is preliminary data.</text>
</comment>
<gene>
    <name evidence="6" type="ORF">B2M27_11740</name>
</gene>
<comment type="similarity">
    <text evidence="1">Belongs to the ner transcriptional regulatory family.</text>
</comment>
<dbReference type="InterPro" id="IPR010982">
    <property type="entry name" value="Lambda_DNA-bd_dom_sf"/>
</dbReference>
<keyword evidence="2" id="KW-0805">Transcription regulation</keyword>